<name>A0ABD2Y3G3_9GENT</name>
<dbReference type="Proteomes" id="UP001630127">
    <property type="component" value="Unassembled WGS sequence"/>
</dbReference>
<dbReference type="EMBL" id="JBJUIK010000016">
    <property type="protein sequence ID" value="KAL3500387.1"/>
    <property type="molecule type" value="Genomic_DNA"/>
</dbReference>
<sequence length="164" mass="17870">MGCREWRRWVVEGVVGLGFGRSRGGTRAGDGEFGVVAMDEKKEEMEFKDEIMGKMGGAVGMGRVVGEGSCWVVLGSDGGWHTWTLGEGNGGGLGWLHGRAKEDSDHASKDLKSARTEVEHHKFEAKKLRSELNLLRTERVELEAKLPLDSVNNVLLSSALQTTS</sequence>
<keyword evidence="3" id="KW-1185">Reference proteome</keyword>
<evidence type="ECO:0000313" key="3">
    <source>
        <dbReference type="Proteomes" id="UP001630127"/>
    </source>
</evidence>
<comment type="caution">
    <text evidence="2">The sequence shown here is derived from an EMBL/GenBank/DDBJ whole genome shotgun (WGS) entry which is preliminary data.</text>
</comment>
<dbReference type="AlphaFoldDB" id="A0ABD2Y3G3"/>
<protein>
    <submittedName>
        <fullName evidence="2">Uncharacterized protein</fullName>
    </submittedName>
</protein>
<organism evidence="2 3">
    <name type="scientific">Cinchona calisaya</name>
    <dbReference type="NCBI Taxonomy" id="153742"/>
    <lineage>
        <taxon>Eukaryota</taxon>
        <taxon>Viridiplantae</taxon>
        <taxon>Streptophyta</taxon>
        <taxon>Embryophyta</taxon>
        <taxon>Tracheophyta</taxon>
        <taxon>Spermatophyta</taxon>
        <taxon>Magnoliopsida</taxon>
        <taxon>eudicotyledons</taxon>
        <taxon>Gunneridae</taxon>
        <taxon>Pentapetalae</taxon>
        <taxon>asterids</taxon>
        <taxon>lamiids</taxon>
        <taxon>Gentianales</taxon>
        <taxon>Rubiaceae</taxon>
        <taxon>Cinchonoideae</taxon>
        <taxon>Cinchoneae</taxon>
        <taxon>Cinchona</taxon>
    </lineage>
</organism>
<evidence type="ECO:0000256" key="1">
    <source>
        <dbReference type="SAM" id="Coils"/>
    </source>
</evidence>
<evidence type="ECO:0000313" key="2">
    <source>
        <dbReference type="EMBL" id="KAL3500387.1"/>
    </source>
</evidence>
<gene>
    <name evidence="2" type="ORF">ACH5RR_039480</name>
</gene>
<reference evidence="2 3" key="1">
    <citation type="submission" date="2024-11" db="EMBL/GenBank/DDBJ databases">
        <title>A near-complete genome assembly of Cinchona calisaya.</title>
        <authorList>
            <person name="Lian D.C."/>
            <person name="Zhao X.W."/>
            <person name="Wei L."/>
        </authorList>
    </citation>
    <scope>NUCLEOTIDE SEQUENCE [LARGE SCALE GENOMIC DNA]</scope>
    <source>
        <tissue evidence="2">Nenye</tissue>
    </source>
</reference>
<keyword evidence="1" id="KW-0175">Coiled coil</keyword>
<proteinExistence type="predicted"/>
<accession>A0ABD2Y3G3</accession>
<feature type="coiled-coil region" evidence="1">
    <location>
        <begin position="111"/>
        <end position="145"/>
    </location>
</feature>